<sequence length="281" mass="30263">MNAPRFKADKPNRNCCLKYKGPVSTPFRSPLLAVVLLLVTLVASQQVKSFYSGPIASYSTKYSLGGAQYVPYKEQTQSAYVYKSAPVSRRFEPSIAAREVPAEVLTQGISAAPAFSGPTTRTRYFSAASIGANAASFRPASVSDVAVPAYPVSADVRVANPVRIASGIEDRINYPPTPYAFEYSVNSAEGGQSRTERADGAGRVTGSYTIQLADGRNRVVEYIADEGGYRANIKTNEFGTESQSPANVAFLSSAIPAREAVLLGERDVNFRKYGPSHHRQA</sequence>
<organism evidence="3 4">
    <name type="scientific">Varroa destructor</name>
    <name type="common">Honeybee mite</name>
    <dbReference type="NCBI Taxonomy" id="109461"/>
    <lineage>
        <taxon>Eukaryota</taxon>
        <taxon>Metazoa</taxon>
        <taxon>Ecdysozoa</taxon>
        <taxon>Arthropoda</taxon>
        <taxon>Chelicerata</taxon>
        <taxon>Arachnida</taxon>
        <taxon>Acari</taxon>
        <taxon>Parasitiformes</taxon>
        <taxon>Mesostigmata</taxon>
        <taxon>Gamasina</taxon>
        <taxon>Dermanyssoidea</taxon>
        <taxon>Varroidae</taxon>
        <taxon>Varroa</taxon>
    </lineage>
</organism>
<dbReference type="GO" id="GO:0005615">
    <property type="term" value="C:extracellular space"/>
    <property type="evidence" value="ECO:0007669"/>
    <property type="project" value="TreeGrafter"/>
</dbReference>
<dbReference type="PANTHER" id="PTHR12236">
    <property type="entry name" value="STRUCTURAL CONTITUENT OF CUTICLE"/>
    <property type="match status" value="1"/>
</dbReference>
<accession>A0A7M7JHY7</accession>
<dbReference type="InParanoid" id="A0A7M7JHY7"/>
<evidence type="ECO:0000256" key="1">
    <source>
        <dbReference type="ARBA" id="ARBA00022460"/>
    </source>
</evidence>
<dbReference type="GO" id="GO:0042302">
    <property type="term" value="F:structural constituent of cuticle"/>
    <property type="evidence" value="ECO:0007669"/>
    <property type="project" value="UniProtKB-UniRule"/>
</dbReference>
<proteinExistence type="predicted"/>
<keyword evidence="4" id="KW-1185">Reference proteome</keyword>
<reference evidence="3" key="1">
    <citation type="submission" date="2021-01" db="UniProtKB">
        <authorList>
            <consortium name="EnsemblMetazoa"/>
        </authorList>
    </citation>
    <scope>IDENTIFICATION</scope>
</reference>
<keyword evidence="1 2" id="KW-0193">Cuticle</keyword>
<dbReference type="PANTHER" id="PTHR12236:SF79">
    <property type="entry name" value="CUTICULAR PROTEIN 50CB-RELATED"/>
    <property type="match status" value="1"/>
</dbReference>
<dbReference type="PROSITE" id="PS00233">
    <property type="entry name" value="CHIT_BIND_RR_1"/>
    <property type="match status" value="1"/>
</dbReference>
<dbReference type="GeneID" id="111246577"/>
<dbReference type="AlphaFoldDB" id="A0A7M7JHY7"/>
<evidence type="ECO:0000313" key="4">
    <source>
        <dbReference type="Proteomes" id="UP000594260"/>
    </source>
</evidence>
<dbReference type="EnsemblMetazoa" id="XM_022796398">
    <property type="protein sequence ID" value="XP_022652133"/>
    <property type="gene ID" value="LOC111246577"/>
</dbReference>
<dbReference type="InterPro" id="IPR000618">
    <property type="entry name" value="Insect_cuticle"/>
</dbReference>
<evidence type="ECO:0000256" key="2">
    <source>
        <dbReference type="PROSITE-ProRule" id="PRU00497"/>
    </source>
</evidence>
<dbReference type="GO" id="GO:0031012">
    <property type="term" value="C:extracellular matrix"/>
    <property type="evidence" value="ECO:0007669"/>
    <property type="project" value="TreeGrafter"/>
</dbReference>
<dbReference type="RefSeq" id="XP_022652133.1">
    <property type="nucleotide sequence ID" value="XM_022796398.1"/>
</dbReference>
<dbReference type="OrthoDB" id="6423516at2759"/>
<dbReference type="InterPro" id="IPR051217">
    <property type="entry name" value="Insect_Cuticle_Struc_Prot"/>
</dbReference>
<dbReference type="InterPro" id="IPR031311">
    <property type="entry name" value="CHIT_BIND_RR_consensus"/>
</dbReference>
<dbReference type="Pfam" id="PF00379">
    <property type="entry name" value="Chitin_bind_4"/>
    <property type="match status" value="1"/>
</dbReference>
<dbReference type="KEGG" id="vde:111246577"/>
<dbReference type="PROSITE" id="PS51155">
    <property type="entry name" value="CHIT_BIND_RR_2"/>
    <property type="match status" value="1"/>
</dbReference>
<protein>
    <submittedName>
        <fullName evidence="3">Uncharacterized protein</fullName>
    </submittedName>
</protein>
<evidence type="ECO:0000313" key="3">
    <source>
        <dbReference type="EnsemblMetazoa" id="XP_022652133"/>
    </source>
</evidence>
<name>A0A7M7JHY7_VARDE</name>
<dbReference type="Proteomes" id="UP000594260">
    <property type="component" value="Unplaced"/>
</dbReference>